<keyword evidence="1" id="KW-0472">Membrane</keyword>
<dbReference type="AlphaFoldDB" id="A0A6C0HMR0"/>
<sequence length="391" mass="45800">MLNYPILKYSSRLLDKSKHLLIQYYKKIILTLIVILILTSFIYGARYVYNKYTGKLDVIQMKRPFLNVYAVKPDGSEIMTNIVLITHPFTRDECEVQYNEAKVKGMHFLGCSSYSEFPGPISNVHDVLHDPKHTAWGYDYFTLTRGWLSCFRPENNAKWIKAGFPCANITESDFANYEQHKPDPDVKKEYDFIYICLKDGDKKPEDKDCPTTWQAHNRNYEKAKTFLDIMCKKYKLKGLLVGRIGCEMPPNCHQLMELTDFMPYHDFIKTYNKCKFIFLPNFSDASPRCLSEAMCFNLPVLMNSGIVGGWQFLDKDTGAFFDADKPDEFPPILDNFIKKLTNNEYKPRDWFIQNYGKYHSGKRFKAFTQEIFKEKELNFKFSEVDYLKPGI</sequence>
<name>A0A6C0HMR0_9ZZZZ</name>
<dbReference type="Gene3D" id="3.40.50.2000">
    <property type="entry name" value="Glycogen Phosphorylase B"/>
    <property type="match status" value="1"/>
</dbReference>
<protein>
    <recommendedName>
        <fullName evidence="3">Glycosyl transferase family 1 domain-containing protein</fullName>
    </recommendedName>
</protein>
<evidence type="ECO:0000256" key="1">
    <source>
        <dbReference type="SAM" id="Phobius"/>
    </source>
</evidence>
<evidence type="ECO:0000313" key="2">
    <source>
        <dbReference type="EMBL" id="QHT81779.1"/>
    </source>
</evidence>
<accession>A0A6C0HMR0</accession>
<dbReference type="SUPFAM" id="SSF53756">
    <property type="entry name" value="UDP-Glycosyltransferase/glycogen phosphorylase"/>
    <property type="match status" value="1"/>
</dbReference>
<keyword evidence="1" id="KW-0812">Transmembrane</keyword>
<proteinExistence type="predicted"/>
<reference evidence="2" key="1">
    <citation type="journal article" date="2020" name="Nature">
        <title>Giant virus diversity and host interactions through global metagenomics.</title>
        <authorList>
            <person name="Schulz F."/>
            <person name="Roux S."/>
            <person name="Paez-Espino D."/>
            <person name="Jungbluth S."/>
            <person name="Walsh D.A."/>
            <person name="Denef V.J."/>
            <person name="McMahon K.D."/>
            <person name="Konstantinidis K.T."/>
            <person name="Eloe-Fadrosh E.A."/>
            <person name="Kyrpides N.C."/>
            <person name="Woyke T."/>
        </authorList>
    </citation>
    <scope>NUCLEOTIDE SEQUENCE</scope>
    <source>
        <strain evidence="2">GVMAG-M-3300023184-13</strain>
    </source>
</reference>
<keyword evidence="1" id="KW-1133">Transmembrane helix</keyword>
<evidence type="ECO:0008006" key="3">
    <source>
        <dbReference type="Google" id="ProtNLM"/>
    </source>
</evidence>
<feature type="transmembrane region" description="Helical" evidence="1">
    <location>
        <begin position="28"/>
        <end position="49"/>
    </location>
</feature>
<dbReference type="EMBL" id="MN739991">
    <property type="protein sequence ID" value="QHT81779.1"/>
    <property type="molecule type" value="Genomic_DNA"/>
</dbReference>
<organism evidence="2">
    <name type="scientific">viral metagenome</name>
    <dbReference type="NCBI Taxonomy" id="1070528"/>
    <lineage>
        <taxon>unclassified sequences</taxon>
        <taxon>metagenomes</taxon>
        <taxon>organismal metagenomes</taxon>
    </lineage>
</organism>